<gene>
    <name evidence="1" type="ORF">QE152_g8553</name>
</gene>
<dbReference type="PANTHER" id="PTHR33198:SF19">
    <property type="entry name" value="CCHC-TYPE DOMAIN-CONTAINING PROTEIN"/>
    <property type="match status" value="1"/>
</dbReference>
<proteinExistence type="predicted"/>
<keyword evidence="2" id="KW-1185">Reference proteome</keyword>
<evidence type="ECO:0000313" key="2">
    <source>
        <dbReference type="Proteomes" id="UP001458880"/>
    </source>
</evidence>
<protein>
    <recommendedName>
        <fullName evidence="3">Retrotransposon gag domain-containing protein</fullName>
    </recommendedName>
</protein>
<reference evidence="1 2" key="1">
    <citation type="journal article" date="2024" name="BMC Genomics">
        <title>De novo assembly and annotation of Popillia japonica's genome with initial clues to its potential as an invasive pest.</title>
        <authorList>
            <person name="Cucini C."/>
            <person name="Boschi S."/>
            <person name="Funari R."/>
            <person name="Cardaioli E."/>
            <person name="Iannotti N."/>
            <person name="Marturano G."/>
            <person name="Paoli F."/>
            <person name="Bruttini M."/>
            <person name="Carapelli A."/>
            <person name="Frati F."/>
            <person name="Nardi F."/>
        </authorList>
    </citation>
    <scope>NUCLEOTIDE SEQUENCE [LARGE SCALE GENOMIC DNA]</scope>
    <source>
        <strain evidence="1">DMR45628</strain>
    </source>
</reference>
<dbReference type="EMBL" id="JASPKY010000068">
    <property type="protein sequence ID" value="KAK9743590.1"/>
    <property type="molecule type" value="Genomic_DNA"/>
</dbReference>
<evidence type="ECO:0000313" key="1">
    <source>
        <dbReference type="EMBL" id="KAK9743590.1"/>
    </source>
</evidence>
<sequence>MRQRLDNHLKLKRDESNESFDCYLQRLDNHLKLKRVDDTTPASDKICVQILIGCLSPKIYQTLTKLTAPELPSTKTYKQLIKLLKEYLSPQASIIAEQHKFYTRMQLEGEAIQNYVAELRKFTINCNFNCPSCQASTIDTHIRAQFIRGIRDNDIRERLLQQKSTVSFEEIIQIAQSVEIAKQESNQMQPNNYNVSVEIAKQESNQMQPNNYNVHALRENSNEAKSKQSRYKKSNFNKFVDTNKHNKVRSLWGKCFRCGKNVFVAGKLIIRPMNVTRRN</sequence>
<name>A0AAW1MBX5_POPJA</name>
<comment type="caution">
    <text evidence="1">The sequence shown here is derived from an EMBL/GenBank/DDBJ whole genome shotgun (WGS) entry which is preliminary data.</text>
</comment>
<dbReference type="AlphaFoldDB" id="A0AAW1MBX5"/>
<accession>A0AAW1MBX5</accession>
<dbReference type="PANTHER" id="PTHR33198">
    <property type="entry name" value="ANK_REP_REGION DOMAIN-CONTAINING PROTEIN-RELATED"/>
    <property type="match status" value="1"/>
</dbReference>
<organism evidence="1 2">
    <name type="scientific">Popillia japonica</name>
    <name type="common">Japanese beetle</name>
    <dbReference type="NCBI Taxonomy" id="7064"/>
    <lineage>
        <taxon>Eukaryota</taxon>
        <taxon>Metazoa</taxon>
        <taxon>Ecdysozoa</taxon>
        <taxon>Arthropoda</taxon>
        <taxon>Hexapoda</taxon>
        <taxon>Insecta</taxon>
        <taxon>Pterygota</taxon>
        <taxon>Neoptera</taxon>
        <taxon>Endopterygota</taxon>
        <taxon>Coleoptera</taxon>
        <taxon>Polyphaga</taxon>
        <taxon>Scarabaeiformia</taxon>
        <taxon>Scarabaeidae</taxon>
        <taxon>Rutelinae</taxon>
        <taxon>Popillia</taxon>
    </lineage>
</organism>
<evidence type="ECO:0008006" key="3">
    <source>
        <dbReference type="Google" id="ProtNLM"/>
    </source>
</evidence>
<dbReference type="Proteomes" id="UP001458880">
    <property type="component" value="Unassembled WGS sequence"/>
</dbReference>